<protein>
    <submittedName>
        <fullName evidence="10">Ribosomal RNA large subunit methyltransferase I</fullName>
    </submittedName>
</protein>
<evidence type="ECO:0000313" key="10">
    <source>
        <dbReference type="EMBL" id="GAA5514977.1"/>
    </source>
</evidence>
<evidence type="ECO:0000256" key="5">
    <source>
        <dbReference type="ARBA" id="ARBA00022679"/>
    </source>
</evidence>
<keyword evidence="7" id="KW-0694">RNA-binding</keyword>
<evidence type="ECO:0000256" key="1">
    <source>
        <dbReference type="ARBA" id="ARBA00004496"/>
    </source>
</evidence>
<dbReference type="Pfam" id="PF17785">
    <property type="entry name" value="PUA_3"/>
    <property type="match status" value="1"/>
</dbReference>
<dbReference type="CDD" id="cd02440">
    <property type="entry name" value="AdoMet_MTases"/>
    <property type="match status" value="1"/>
</dbReference>
<dbReference type="InterPro" id="IPR002478">
    <property type="entry name" value="PUA"/>
</dbReference>
<dbReference type="InterPro" id="IPR036974">
    <property type="entry name" value="PUA_sf"/>
</dbReference>
<dbReference type="Gene3D" id="2.30.130.10">
    <property type="entry name" value="PUA domain"/>
    <property type="match status" value="1"/>
</dbReference>
<evidence type="ECO:0000313" key="11">
    <source>
        <dbReference type="Proteomes" id="UP001401887"/>
    </source>
</evidence>
<keyword evidence="4 10" id="KW-0489">Methyltransferase</keyword>
<evidence type="ECO:0000256" key="6">
    <source>
        <dbReference type="ARBA" id="ARBA00022691"/>
    </source>
</evidence>
<dbReference type="PANTHER" id="PTHR42873:SF1">
    <property type="entry name" value="S-ADENOSYLMETHIONINE-DEPENDENT METHYLTRANSFERASE DOMAIN-CONTAINING PROTEIN"/>
    <property type="match status" value="1"/>
</dbReference>
<evidence type="ECO:0000256" key="4">
    <source>
        <dbReference type="ARBA" id="ARBA00022603"/>
    </source>
</evidence>
<comment type="caution">
    <text evidence="10">The sequence shown here is derived from an EMBL/GenBank/DDBJ whole genome shotgun (WGS) entry which is preliminary data.</text>
</comment>
<name>A0ABP9WCC4_9DEIO</name>
<dbReference type="Gene3D" id="3.40.50.150">
    <property type="entry name" value="Vaccinia Virus protein VP39"/>
    <property type="match status" value="1"/>
</dbReference>
<dbReference type="InterPro" id="IPR015947">
    <property type="entry name" value="PUA-like_sf"/>
</dbReference>
<dbReference type="SMART" id="SM00359">
    <property type="entry name" value="PUA"/>
    <property type="match status" value="1"/>
</dbReference>
<evidence type="ECO:0000256" key="7">
    <source>
        <dbReference type="ARBA" id="ARBA00022884"/>
    </source>
</evidence>
<dbReference type="GO" id="GO:0032259">
    <property type="term" value="P:methylation"/>
    <property type="evidence" value="ECO:0007669"/>
    <property type="project" value="UniProtKB-KW"/>
</dbReference>
<dbReference type="InterPro" id="IPR029063">
    <property type="entry name" value="SAM-dependent_MTases_sf"/>
</dbReference>
<keyword evidence="11" id="KW-1185">Reference proteome</keyword>
<dbReference type="Proteomes" id="UP001401887">
    <property type="component" value="Unassembled WGS sequence"/>
</dbReference>
<sequence length="395" mass="43382">MTRAGKLSSVTLKPGAVRRIAGRYPFGHAGDIAEADAGITPGEVVEVRSPDGGMVGRGYFNPQGATPLRMLTWGRDDIDLKFYRSRVRAALARRAGRITGTDAMRVLHAEADGMPGVIADQFGDVLSVQFRNAGVERHRDLIVRALREETGAASAFERSDTGERRREGLELRTGVLWGEVPERVTFHEDDLSLHFAPMDAQKTGFFLDQRDNRRLMRSLVQPGEAFLDVYSYTGGFSLHAARAGAKPVAIDKDEKALGVLEREARENGLSVGVRWGDALDLLTALEREKRQFGAVVLDPPTLAKRKDDVPRAKRIFTEGAERALRMLRDGGHLLISTCAHYIRPDDLLDAARVAAGEAKCGAEVVAVTYQPADHPHLLSVPESLYLKSILLRKEA</sequence>
<feature type="domain" description="PUA" evidence="9">
    <location>
        <begin position="8"/>
        <end position="92"/>
    </location>
</feature>
<comment type="similarity">
    <text evidence="8">Belongs to the methyltransferase superfamily. RlmI family.</text>
</comment>
<dbReference type="PROSITE" id="PS50890">
    <property type="entry name" value="PUA"/>
    <property type="match status" value="1"/>
</dbReference>
<dbReference type="InterPro" id="IPR041532">
    <property type="entry name" value="RlmI-like_PUA"/>
</dbReference>
<comment type="subcellular location">
    <subcellularLocation>
        <location evidence="1">Cytoplasm</location>
    </subcellularLocation>
</comment>
<keyword evidence="5" id="KW-0808">Transferase</keyword>
<proteinExistence type="inferred from homology"/>
<organism evidence="10 11">
    <name type="scientific">Deinococcus carri</name>
    <dbReference type="NCBI Taxonomy" id="1211323"/>
    <lineage>
        <taxon>Bacteria</taxon>
        <taxon>Thermotogati</taxon>
        <taxon>Deinococcota</taxon>
        <taxon>Deinococci</taxon>
        <taxon>Deinococcales</taxon>
        <taxon>Deinococcaceae</taxon>
        <taxon>Deinococcus</taxon>
    </lineage>
</organism>
<dbReference type="Pfam" id="PF10672">
    <property type="entry name" value="Methyltrans_SAM"/>
    <property type="match status" value="1"/>
</dbReference>
<evidence type="ECO:0000259" key="9">
    <source>
        <dbReference type="SMART" id="SM00359"/>
    </source>
</evidence>
<evidence type="ECO:0000256" key="3">
    <source>
        <dbReference type="ARBA" id="ARBA00022552"/>
    </source>
</evidence>
<dbReference type="RefSeq" id="WP_345468307.1">
    <property type="nucleotide sequence ID" value="NZ_BAABRP010000030.1"/>
</dbReference>
<evidence type="ECO:0000256" key="2">
    <source>
        <dbReference type="ARBA" id="ARBA00022490"/>
    </source>
</evidence>
<dbReference type="InterPro" id="IPR019614">
    <property type="entry name" value="SAM-dep_methyl-trfase"/>
</dbReference>
<dbReference type="EMBL" id="BAABRP010000030">
    <property type="protein sequence ID" value="GAA5514977.1"/>
    <property type="molecule type" value="Genomic_DNA"/>
</dbReference>
<gene>
    <name evidence="10" type="primary">rlmI_3</name>
    <name evidence="10" type="ORF">Dcar01_03741</name>
</gene>
<dbReference type="CDD" id="cd11572">
    <property type="entry name" value="RlmI_M_like"/>
    <property type="match status" value="1"/>
</dbReference>
<dbReference type="PANTHER" id="PTHR42873">
    <property type="entry name" value="RIBOSOMAL RNA LARGE SUBUNIT METHYLTRANSFERASE"/>
    <property type="match status" value="1"/>
</dbReference>
<dbReference type="SUPFAM" id="SSF53335">
    <property type="entry name" value="S-adenosyl-L-methionine-dependent methyltransferases"/>
    <property type="match status" value="1"/>
</dbReference>
<keyword evidence="6" id="KW-0949">S-adenosyl-L-methionine</keyword>
<evidence type="ECO:0000256" key="8">
    <source>
        <dbReference type="ARBA" id="ARBA00038091"/>
    </source>
</evidence>
<reference evidence="10 11" key="1">
    <citation type="submission" date="2024-02" db="EMBL/GenBank/DDBJ databases">
        <title>Deinococcus carri NBRC 110142.</title>
        <authorList>
            <person name="Ichikawa N."/>
            <person name="Katano-Makiyama Y."/>
            <person name="Hidaka K."/>
        </authorList>
    </citation>
    <scope>NUCLEOTIDE SEQUENCE [LARGE SCALE GENOMIC DNA]</scope>
    <source>
        <strain evidence="10 11">NBRC 110142</strain>
    </source>
</reference>
<dbReference type="Gene3D" id="3.30.750.80">
    <property type="entry name" value="RNA methyltransferase domain (HRMD) like"/>
    <property type="match status" value="1"/>
</dbReference>
<keyword evidence="3" id="KW-0698">rRNA processing</keyword>
<dbReference type="SUPFAM" id="SSF88697">
    <property type="entry name" value="PUA domain-like"/>
    <property type="match status" value="1"/>
</dbReference>
<dbReference type="GO" id="GO:0008168">
    <property type="term" value="F:methyltransferase activity"/>
    <property type="evidence" value="ECO:0007669"/>
    <property type="project" value="UniProtKB-KW"/>
</dbReference>
<accession>A0ABP9WCC4</accession>
<keyword evidence="2" id="KW-0963">Cytoplasm</keyword>